<evidence type="ECO:0000313" key="3">
    <source>
        <dbReference type="EMBL" id="MBX8644641.1"/>
    </source>
</evidence>
<keyword evidence="2" id="KW-0472">Membrane</keyword>
<proteinExistence type="predicted"/>
<comment type="caution">
    <text evidence="3">The sequence shown here is derived from an EMBL/GenBank/DDBJ whole genome shotgun (WGS) entry which is preliminary data.</text>
</comment>
<evidence type="ECO:0000256" key="2">
    <source>
        <dbReference type="SAM" id="Phobius"/>
    </source>
</evidence>
<feature type="transmembrane region" description="Helical" evidence="2">
    <location>
        <begin position="146"/>
        <end position="166"/>
    </location>
</feature>
<reference evidence="3" key="1">
    <citation type="submission" date="2021-05" db="EMBL/GenBank/DDBJ databases">
        <title>Genomic insights into ecological role and evolution of a novel Thermoplasmata order Candidatus Sysuiplasmatales.</title>
        <authorList>
            <person name="Yuan Y."/>
        </authorList>
    </citation>
    <scope>NUCLEOTIDE SEQUENCE</scope>
    <source>
        <strain evidence="3">TUT19-bin139</strain>
    </source>
</reference>
<feature type="transmembrane region" description="Helical" evidence="2">
    <location>
        <begin position="186"/>
        <end position="203"/>
    </location>
</feature>
<keyword evidence="2" id="KW-1133">Transmembrane helix</keyword>
<feature type="coiled-coil region" evidence="1">
    <location>
        <begin position="263"/>
        <end position="290"/>
    </location>
</feature>
<evidence type="ECO:0000313" key="4">
    <source>
        <dbReference type="Proteomes" id="UP000750197"/>
    </source>
</evidence>
<sequence>MAMRLPFNLPWQRDKGKVPRLGRISPIDVEVSDPIGGWYYFGRVEMWEKEFEFSRKPSEASFLCKKCNIQYVLPPDAKRCPKCSSFLGAAEEAPKGTEKRKLYFYRLMTNFREDEKIIVTDEDYIQNADQVPYTQTRRGRNRMFQVILVAFGMVYALTLYLMALFIQAGPSIVYYTQQVTGLEWDVGNVAFVFISGAVIWAWAARYHHYVSDWEIQPLRINSVKVNTDFYLLTNSSKLPVFETVLRLGKLEKPAIDDMVAAVRQFEKEEIDRLQSQLEATRYQLEITQVQGYNMGQDALETSLVTRTVRVKERQDMMRYAFLTAAVGVIGLIVGVLVFGVGA</sequence>
<gene>
    <name evidence="3" type="ORF">KIY12_07980</name>
</gene>
<name>A0A8J7YSU7_9ARCH</name>
<accession>A0A8J7YSU7</accession>
<keyword evidence="2" id="KW-0812">Transmembrane</keyword>
<dbReference type="AlphaFoldDB" id="A0A8J7YSU7"/>
<keyword evidence="1" id="KW-0175">Coiled coil</keyword>
<evidence type="ECO:0000256" key="1">
    <source>
        <dbReference type="SAM" id="Coils"/>
    </source>
</evidence>
<feature type="transmembrane region" description="Helical" evidence="2">
    <location>
        <begin position="319"/>
        <end position="340"/>
    </location>
</feature>
<dbReference type="EMBL" id="JAHEAC010000082">
    <property type="protein sequence ID" value="MBX8644641.1"/>
    <property type="molecule type" value="Genomic_DNA"/>
</dbReference>
<organism evidence="3 4">
    <name type="scientific">Candidatus Sysuiplasma superficiale</name>
    <dbReference type="NCBI Taxonomy" id="2823368"/>
    <lineage>
        <taxon>Archaea</taxon>
        <taxon>Methanobacteriati</taxon>
        <taxon>Thermoplasmatota</taxon>
        <taxon>Thermoplasmata</taxon>
        <taxon>Candidatus Sysuiplasmatales</taxon>
        <taxon>Candidatus Sysuiplasmataceae</taxon>
        <taxon>Candidatus Sysuiplasma</taxon>
    </lineage>
</organism>
<protein>
    <submittedName>
        <fullName evidence="3">Uncharacterized protein</fullName>
    </submittedName>
</protein>
<dbReference type="Proteomes" id="UP000750197">
    <property type="component" value="Unassembled WGS sequence"/>
</dbReference>